<dbReference type="AlphaFoldDB" id="A0A835J4N6"/>
<proteinExistence type="predicted"/>
<dbReference type="EMBL" id="JADGMS010000018">
    <property type="protein sequence ID" value="KAF9663001.1"/>
    <property type="molecule type" value="Genomic_DNA"/>
</dbReference>
<gene>
    <name evidence="1" type="ORF">SADUNF_Sadunf18G0112900</name>
</gene>
<sequence>MENTMFLLVQKQMLKSRKDVMGVYAITLLGTTLKDFDSAISWVETKLLVLLRRLHSICSLRTINSSQLSSVLQENNLEAHYYSSKDINVIEEASFSCKEGYSRIVEACILISSEPSS</sequence>
<organism evidence="1 2">
    <name type="scientific">Salix dunnii</name>
    <dbReference type="NCBI Taxonomy" id="1413687"/>
    <lineage>
        <taxon>Eukaryota</taxon>
        <taxon>Viridiplantae</taxon>
        <taxon>Streptophyta</taxon>
        <taxon>Embryophyta</taxon>
        <taxon>Tracheophyta</taxon>
        <taxon>Spermatophyta</taxon>
        <taxon>Magnoliopsida</taxon>
        <taxon>eudicotyledons</taxon>
        <taxon>Gunneridae</taxon>
        <taxon>Pentapetalae</taxon>
        <taxon>rosids</taxon>
        <taxon>fabids</taxon>
        <taxon>Malpighiales</taxon>
        <taxon>Salicaceae</taxon>
        <taxon>Saliceae</taxon>
        <taxon>Salix</taxon>
    </lineage>
</organism>
<reference evidence="1 2" key="1">
    <citation type="submission" date="2020-10" db="EMBL/GenBank/DDBJ databases">
        <title>Plant Genome Project.</title>
        <authorList>
            <person name="Zhang R.-G."/>
        </authorList>
    </citation>
    <scope>NUCLEOTIDE SEQUENCE [LARGE SCALE GENOMIC DNA]</scope>
    <source>
        <strain evidence="1">FAFU-HL-1</strain>
        <tissue evidence="1">Leaf</tissue>
    </source>
</reference>
<dbReference type="OrthoDB" id="1919407at2759"/>
<accession>A0A835J4N6</accession>
<evidence type="ECO:0000313" key="1">
    <source>
        <dbReference type="EMBL" id="KAF9663001.1"/>
    </source>
</evidence>
<dbReference type="Proteomes" id="UP000657918">
    <property type="component" value="Unassembled WGS sequence"/>
</dbReference>
<keyword evidence="2" id="KW-1185">Reference proteome</keyword>
<protein>
    <submittedName>
        <fullName evidence="1">Uncharacterized protein</fullName>
    </submittedName>
</protein>
<comment type="caution">
    <text evidence="1">The sequence shown here is derived from an EMBL/GenBank/DDBJ whole genome shotgun (WGS) entry which is preliminary data.</text>
</comment>
<evidence type="ECO:0000313" key="2">
    <source>
        <dbReference type="Proteomes" id="UP000657918"/>
    </source>
</evidence>
<name>A0A835J4N6_9ROSI</name>